<keyword evidence="3" id="KW-1185">Reference proteome</keyword>
<keyword evidence="1" id="KW-0812">Transmembrane</keyword>
<keyword evidence="1" id="KW-1133">Transmembrane helix</keyword>
<comment type="caution">
    <text evidence="2">The sequence shown here is derived from an EMBL/GenBank/DDBJ whole genome shotgun (WGS) entry which is preliminary data.</text>
</comment>
<protein>
    <submittedName>
        <fullName evidence="2">Uncharacterized protein</fullName>
    </submittedName>
</protein>
<evidence type="ECO:0000256" key="1">
    <source>
        <dbReference type="SAM" id="Phobius"/>
    </source>
</evidence>
<feature type="transmembrane region" description="Helical" evidence="1">
    <location>
        <begin position="7"/>
        <end position="25"/>
    </location>
</feature>
<evidence type="ECO:0000313" key="2">
    <source>
        <dbReference type="EMBL" id="KAJ1346904.1"/>
    </source>
</evidence>
<name>A0AAD5MMQ1_PARTN</name>
<sequence>MIEAVRSLINVVLIFCPLILSWALYGQQFKASVSNDDKRKNGEIFYGKLRNHTATDEEGSFIQHQDVFPAAIAFVDFVVAM</sequence>
<accession>A0AAD5MMQ1</accession>
<proteinExistence type="predicted"/>
<dbReference type="Proteomes" id="UP001196413">
    <property type="component" value="Unassembled WGS sequence"/>
</dbReference>
<dbReference type="EMBL" id="JAHQIW010000239">
    <property type="protein sequence ID" value="KAJ1346904.1"/>
    <property type="molecule type" value="Genomic_DNA"/>
</dbReference>
<dbReference type="AlphaFoldDB" id="A0AAD5MMQ1"/>
<gene>
    <name evidence="2" type="ORF">KIN20_001831</name>
</gene>
<organism evidence="2 3">
    <name type="scientific">Parelaphostrongylus tenuis</name>
    <name type="common">Meningeal worm</name>
    <dbReference type="NCBI Taxonomy" id="148309"/>
    <lineage>
        <taxon>Eukaryota</taxon>
        <taxon>Metazoa</taxon>
        <taxon>Ecdysozoa</taxon>
        <taxon>Nematoda</taxon>
        <taxon>Chromadorea</taxon>
        <taxon>Rhabditida</taxon>
        <taxon>Rhabditina</taxon>
        <taxon>Rhabditomorpha</taxon>
        <taxon>Strongyloidea</taxon>
        <taxon>Metastrongylidae</taxon>
        <taxon>Parelaphostrongylus</taxon>
    </lineage>
</organism>
<reference evidence="2" key="1">
    <citation type="submission" date="2021-06" db="EMBL/GenBank/DDBJ databases">
        <title>Parelaphostrongylus tenuis whole genome reference sequence.</title>
        <authorList>
            <person name="Garwood T.J."/>
            <person name="Larsen P.A."/>
            <person name="Fountain-Jones N.M."/>
            <person name="Garbe J.R."/>
            <person name="Macchietto M.G."/>
            <person name="Kania S.A."/>
            <person name="Gerhold R.W."/>
            <person name="Richards J.E."/>
            <person name="Wolf T.M."/>
        </authorList>
    </citation>
    <scope>NUCLEOTIDE SEQUENCE</scope>
    <source>
        <strain evidence="2">MNPRO001-30</strain>
        <tissue evidence="2">Meninges</tissue>
    </source>
</reference>
<keyword evidence="1" id="KW-0472">Membrane</keyword>
<evidence type="ECO:0000313" key="3">
    <source>
        <dbReference type="Proteomes" id="UP001196413"/>
    </source>
</evidence>